<proteinExistence type="predicted"/>
<sequence length="360" mass="41532">MKRTFTISFFFSLIIVLYLMGMNENKEEPHKSIAPTLEMKEKNEEDKAENIAVPAHSSIKDREQFTSMPINELIGKTAREIESLLGKADRKDPTPYGYAWWIYENSENYYQVGMNQNKVVAVYGIGPSMELRSIKIGQTRDEIEEILSLQKEVEVVTGEGSFLFTLTNEDYIQRPLVNLDDSIVMQLYFDSITNRLSSVRLLTNEILLLHRPYNVSYSGRLPELPLIMDDDWPAIEYGMEKQIHAISNQIRSQFNKERLVWDELTAGVAFRHSKDMAVHNYFSHISLDGDGLEERLRKSEIQYASAGENIAAQYPDAPAVVEGWLNSKGHREALLNENYTHLGVGVYRYYYTQNFLEQPY</sequence>
<dbReference type="InterPro" id="IPR035940">
    <property type="entry name" value="CAP_sf"/>
</dbReference>
<organism evidence="3 4">
    <name type="scientific">Pontibacillus salipaludis</name>
    <dbReference type="NCBI Taxonomy" id="1697394"/>
    <lineage>
        <taxon>Bacteria</taxon>
        <taxon>Bacillati</taxon>
        <taxon>Bacillota</taxon>
        <taxon>Bacilli</taxon>
        <taxon>Bacillales</taxon>
        <taxon>Bacillaceae</taxon>
        <taxon>Pontibacillus</taxon>
    </lineage>
</organism>
<dbReference type="InterPro" id="IPR029410">
    <property type="entry name" value="CAP_assoc"/>
</dbReference>
<dbReference type="Proteomes" id="UP000642571">
    <property type="component" value="Unassembled WGS sequence"/>
</dbReference>
<dbReference type="InterPro" id="IPR014044">
    <property type="entry name" value="CAP_dom"/>
</dbReference>
<evidence type="ECO:0000259" key="2">
    <source>
        <dbReference type="Pfam" id="PF14504"/>
    </source>
</evidence>
<evidence type="ECO:0000313" key="3">
    <source>
        <dbReference type="EMBL" id="GGD19289.1"/>
    </source>
</evidence>
<name>A0ABQ1QA86_9BACI</name>
<evidence type="ECO:0000313" key="4">
    <source>
        <dbReference type="Proteomes" id="UP000642571"/>
    </source>
</evidence>
<feature type="domain" description="CAP-associated" evidence="2">
    <location>
        <begin position="74"/>
        <end position="213"/>
    </location>
</feature>
<dbReference type="Pfam" id="PF14504">
    <property type="entry name" value="CAP_assoc_N"/>
    <property type="match status" value="1"/>
</dbReference>
<comment type="caution">
    <text evidence="3">The sequence shown here is derived from an EMBL/GenBank/DDBJ whole genome shotgun (WGS) entry which is preliminary data.</text>
</comment>
<reference evidence="4" key="1">
    <citation type="journal article" date="2019" name="Int. J. Syst. Evol. Microbiol.">
        <title>The Global Catalogue of Microorganisms (GCM) 10K type strain sequencing project: providing services to taxonomists for standard genome sequencing and annotation.</title>
        <authorList>
            <consortium name="The Broad Institute Genomics Platform"/>
            <consortium name="The Broad Institute Genome Sequencing Center for Infectious Disease"/>
            <person name="Wu L."/>
            <person name="Ma J."/>
        </authorList>
    </citation>
    <scope>NUCLEOTIDE SEQUENCE [LARGE SCALE GENOMIC DNA]</scope>
    <source>
        <strain evidence="4">CGMCC 1.15353</strain>
    </source>
</reference>
<gene>
    <name evidence="3" type="primary">ylbC</name>
    <name evidence="3" type="ORF">GCM10011389_28690</name>
</gene>
<dbReference type="RefSeq" id="WP_188654888.1">
    <property type="nucleotide sequence ID" value="NZ_BMIN01000013.1"/>
</dbReference>
<protein>
    <submittedName>
        <fullName evidence="3">Membrane protein YlbC</fullName>
    </submittedName>
</protein>
<dbReference type="PANTHER" id="PTHR31157">
    <property type="entry name" value="SCP DOMAIN-CONTAINING PROTEIN"/>
    <property type="match status" value="1"/>
</dbReference>
<feature type="domain" description="SCP" evidence="1">
    <location>
        <begin position="248"/>
        <end position="354"/>
    </location>
</feature>
<evidence type="ECO:0000259" key="1">
    <source>
        <dbReference type="Pfam" id="PF00188"/>
    </source>
</evidence>
<dbReference type="Pfam" id="PF00188">
    <property type="entry name" value="CAP"/>
    <property type="match status" value="1"/>
</dbReference>
<dbReference type="PANTHER" id="PTHR31157:SF26">
    <property type="entry name" value="SCP-LIKE EXTRACELLULAR PROTEIN"/>
    <property type="match status" value="1"/>
</dbReference>
<dbReference type="EMBL" id="BMIN01000013">
    <property type="protein sequence ID" value="GGD19289.1"/>
    <property type="molecule type" value="Genomic_DNA"/>
</dbReference>
<keyword evidence="4" id="KW-1185">Reference proteome</keyword>
<dbReference type="SUPFAM" id="SSF55797">
    <property type="entry name" value="PR-1-like"/>
    <property type="match status" value="1"/>
</dbReference>
<dbReference type="Gene3D" id="3.40.33.10">
    <property type="entry name" value="CAP"/>
    <property type="match status" value="1"/>
</dbReference>
<dbReference type="CDD" id="cd05379">
    <property type="entry name" value="CAP_bacterial"/>
    <property type="match status" value="1"/>
</dbReference>
<accession>A0ABQ1QA86</accession>